<organism evidence="3 4">
    <name type="scientific">Sphaeroforma arctica JP610</name>
    <dbReference type="NCBI Taxonomy" id="667725"/>
    <lineage>
        <taxon>Eukaryota</taxon>
        <taxon>Ichthyosporea</taxon>
        <taxon>Ichthyophonida</taxon>
        <taxon>Sphaeroforma</taxon>
    </lineage>
</organism>
<dbReference type="Pfam" id="PF02666">
    <property type="entry name" value="PS_Dcarbxylase"/>
    <property type="match status" value="1"/>
</dbReference>
<sequence length="80" mass="9300">ELTTNKRGPKARGSFIEKKYLDGVKAEKGEELGRFKLGSTIIMVFEAPEIDMEGKVPFHIDTYFNTYSWRNSEFVYQLVF</sequence>
<dbReference type="GO" id="GO:0008654">
    <property type="term" value="P:phospholipid biosynthetic process"/>
    <property type="evidence" value="ECO:0007669"/>
    <property type="project" value="InterPro"/>
</dbReference>
<dbReference type="InterPro" id="IPR003817">
    <property type="entry name" value="PS_Dcarbxylase"/>
</dbReference>
<dbReference type="RefSeq" id="XP_014143605.1">
    <property type="nucleotide sequence ID" value="XM_014288130.1"/>
</dbReference>
<evidence type="ECO:0000313" key="4">
    <source>
        <dbReference type="Proteomes" id="UP000054560"/>
    </source>
</evidence>
<evidence type="ECO:0000313" key="3">
    <source>
        <dbReference type="EMBL" id="KNC69703.1"/>
    </source>
</evidence>
<protein>
    <submittedName>
        <fullName evidence="3">Phosphatidylserine decarboxylase</fullName>
    </submittedName>
</protein>
<name>A0A0L0F0N3_9EUKA</name>
<dbReference type="OrthoDB" id="4330at2759"/>
<dbReference type="AlphaFoldDB" id="A0A0L0F0N3"/>
<keyword evidence="2" id="KW-0456">Lyase</keyword>
<dbReference type="GeneID" id="25918288"/>
<dbReference type="GO" id="GO:0004609">
    <property type="term" value="F:phosphatidylserine decarboxylase activity"/>
    <property type="evidence" value="ECO:0007669"/>
    <property type="project" value="InterPro"/>
</dbReference>
<feature type="non-terminal residue" evidence="3">
    <location>
        <position position="1"/>
    </location>
</feature>
<accession>A0A0L0F0N3</accession>
<dbReference type="EMBL" id="KQ253672">
    <property type="protein sequence ID" value="KNC69703.1"/>
    <property type="molecule type" value="Genomic_DNA"/>
</dbReference>
<gene>
    <name evidence="3" type="ORF">SARC_17784</name>
</gene>
<dbReference type="Proteomes" id="UP000054560">
    <property type="component" value="Unassembled WGS sequence"/>
</dbReference>
<keyword evidence="4" id="KW-1185">Reference proteome</keyword>
<proteinExistence type="predicted"/>
<reference evidence="3 4" key="1">
    <citation type="submission" date="2011-02" db="EMBL/GenBank/DDBJ databases">
        <title>The Genome Sequence of Sphaeroforma arctica JP610.</title>
        <authorList>
            <consortium name="The Broad Institute Genome Sequencing Platform"/>
            <person name="Russ C."/>
            <person name="Cuomo C."/>
            <person name="Young S.K."/>
            <person name="Zeng Q."/>
            <person name="Gargeya S."/>
            <person name="Alvarado L."/>
            <person name="Berlin A."/>
            <person name="Chapman S.B."/>
            <person name="Chen Z."/>
            <person name="Freedman E."/>
            <person name="Gellesch M."/>
            <person name="Goldberg J."/>
            <person name="Griggs A."/>
            <person name="Gujja S."/>
            <person name="Heilman E."/>
            <person name="Heiman D."/>
            <person name="Howarth C."/>
            <person name="Mehta T."/>
            <person name="Neiman D."/>
            <person name="Pearson M."/>
            <person name="Roberts A."/>
            <person name="Saif S."/>
            <person name="Shea T."/>
            <person name="Shenoy N."/>
            <person name="Sisk P."/>
            <person name="Stolte C."/>
            <person name="Sykes S."/>
            <person name="White J."/>
            <person name="Yandava C."/>
            <person name="Burger G."/>
            <person name="Gray M.W."/>
            <person name="Holland P.W.H."/>
            <person name="King N."/>
            <person name="Lang F.B.F."/>
            <person name="Roger A.J."/>
            <person name="Ruiz-Trillo I."/>
            <person name="Haas B."/>
            <person name="Nusbaum C."/>
            <person name="Birren B."/>
        </authorList>
    </citation>
    <scope>NUCLEOTIDE SEQUENCE [LARGE SCALE GENOMIC DNA]</scope>
    <source>
        <strain evidence="3 4">JP610</strain>
    </source>
</reference>
<evidence type="ECO:0000256" key="1">
    <source>
        <dbReference type="ARBA" id="ARBA00022793"/>
    </source>
</evidence>
<keyword evidence="1" id="KW-0210">Decarboxylase</keyword>
<evidence type="ECO:0000256" key="2">
    <source>
        <dbReference type="ARBA" id="ARBA00023239"/>
    </source>
</evidence>